<evidence type="ECO:0000256" key="2">
    <source>
        <dbReference type="SAM" id="SignalP"/>
    </source>
</evidence>
<gene>
    <name evidence="3" type="ORF">GCM10010319_34860</name>
</gene>
<dbReference type="Proteomes" id="UP001500063">
    <property type="component" value="Unassembled WGS sequence"/>
</dbReference>
<sequence>MIINRTLNRFAAAAALAAALGAASVSGAFAQGAAGSHPGPSGTVVEAGRQLDDEGWHGDGLWLDAAENRKVDDFLVRAQRAEQSISPEMKAVAQVSHATLIGFDQRLKSPDSLKRKVATSLQAEPGQTVDAALARISDSIRYTLEWPDGRYTKGVAAASSMLATWGNDSTKWSNTWGRKNGYKGINSAWRDLRSGHVFEVQFHTPSSKWAQEVTHKLYEEQRLPSTPPTRAKELQEQQDAIFTSVPVPEGAEGLAAPATRRPVGAQTLPAAG</sequence>
<comment type="caution">
    <text evidence="3">The sequence shown here is derived from an EMBL/GenBank/DDBJ whole genome shotgun (WGS) entry which is preliminary data.</text>
</comment>
<proteinExistence type="predicted"/>
<feature type="signal peptide" evidence="2">
    <location>
        <begin position="1"/>
        <end position="30"/>
    </location>
</feature>
<accession>A0ABN0X4B1</accession>
<reference evidence="3 4" key="1">
    <citation type="journal article" date="2019" name="Int. J. Syst. Evol. Microbiol.">
        <title>The Global Catalogue of Microorganisms (GCM) 10K type strain sequencing project: providing services to taxonomists for standard genome sequencing and annotation.</title>
        <authorList>
            <consortium name="The Broad Institute Genomics Platform"/>
            <consortium name="The Broad Institute Genome Sequencing Center for Infectious Disease"/>
            <person name="Wu L."/>
            <person name="Ma J."/>
        </authorList>
    </citation>
    <scope>NUCLEOTIDE SEQUENCE [LARGE SCALE GENOMIC DNA]</scope>
    <source>
        <strain evidence="3 4">JCM 4565</strain>
    </source>
</reference>
<name>A0ABN0X4B1_9ACTN</name>
<protein>
    <recommendedName>
        <fullName evidence="5">ATP nucleotide 3'-pyrophosphokinase</fullName>
    </recommendedName>
</protein>
<evidence type="ECO:0008006" key="5">
    <source>
        <dbReference type="Google" id="ProtNLM"/>
    </source>
</evidence>
<dbReference type="RefSeq" id="WP_344118687.1">
    <property type="nucleotide sequence ID" value="NZ_BAAABW010000018.1"/>
</dbReference>
<dbReference type="EMBL" id="BAAABW010000018">
    <property type="protein sequence ID" value="GAA0354714.1"/>
    <property type="molecule type" value="Genomic_DNA"/>
</dbReference>
<evidence type="ECO:0000256" key="1">
    <source>
        <dbReference type="SAM" id="MobiDB-lite"/>
    </source>
</evidence>
<keyword evidence="2" id="KW-0732">Signal</keyword>
<feature type="region of interest" description="Disordered" evidence="1">
    <location>
        <begin position="251"/>
        <end position="272"/>
    </location>
</feature>
<evidence type="ECO:0000313" key="3">
    <source>
        <dbReference type="EMBL" id="GAA0354714.1"/>
    </source>
</evidence>
<feature type="chain" id="PRO_5045471850" description="ATP nucleotide 3'-pyrophosphokinase" evidence="2">
    <location>
        <begin position="31"/>
        <end position="272"/>
    </location>
</feature>
<keyword evidence="4" id="KW-1185">Reference proteome</keyword>
<evidence type="ECO:0000313" key="4">
    <source>
        <dbReference type="Proteomes" id="UP001500063"/>
    </source>
</evidence>
<organism evidence="3 4">
    <name type="scientific">Streptomyces blastmyceticus</name>
    <dbReference type="NCBI Taxonomy" id="68180"/>
    <lineage>
        <taxon>Bacteria</taxon>
        <taxon>Bacillati</taxon>
        <taxon>Actinomycetota</taxon>
        <taxon>Actinomycetes</taxon>
        <taxon>Kitasatosporales</taxon>
        <taxon>Streptomycetaceae</taxon>
        <taxon>Streptomyces</taxon>
    </lineage>
</organism>